<protein>
    <submittedName>
        <fullName evidence="2">Uncharacterized protein</fullName>
    </submittedName>
</protein>
<evidence type="ECO:0000313" key="2">
    <source>
        <dbReference type="EMBL" id="RCN35346.1"/>
    </source>
</evidence>
<feature type="region of interest" description="Disordered" evidence="1">
    <location>
        <begin position="29"/>
        <end position="132"/>
    </location>
</feature>
<dbReference type="AlphaFoldDB" id="A0A368FT35"/>
<accession>A0A368FT35</accession>
<reference evidence="2 3" key="1">
    <citation type="submission" date="2014-10" db="EMBL/GenBank/DDBJ databases">
        <title>Draft genome of the hookworm Ancylostoma caninum.</title>
        <authorList>
            <person name="Mitreva M."/>
        </authorList>
    </citation>
    <scope>NUCLEOTIDE SEQUENCE [LARGE SCALE GENOMIC DNA]</scope>
    <source>
        <strain evidence="2 3">Baltimore</strain>
    </source>
</reference>
<proteinExistence type="predicted"/>
<gene>
    <name evidence="2" type="ORF">ANCCAN_18794</name>
</gene>
<organism evidence="2 3">
    <name type="scientific">Ancylostoma caninum</name>
    <name type="common">Dog hookworm</name>
    <dbReference type="NCBI Taxonomy" id="29170"/>
    <lineage>
        <taxon>Eukaryota</taxon>
        <taxon>Metazoa</taxon>
        <taxon>Ecdysozoa</taxon>
        <taxon>Nematoda</taxon>
        <taxon>Chromadorea</taxon>
        <taxon>Rhabditida</taxon>
        <taxon>Rhabditina</taxon>
        <taxon>Rhabditomorpha</taxon>
        <taxon>Strongyloidea</taxon>
        <taxon>Ancylostomatidae</taxon>
        <taxon>Ancylostomatinae</taxon>
        <taxon>Ancylostoma</taxon>
    </lineage>
</organism>
<sequence length="132" mass="15738">MIGTRHPISCRSANKFIFSETIYYADPHTQDITAERSEQSAGEEGQQTQTDAEGWRVVESQQAQDQQRHPGQPYDPRRVKVEEQRRAQLEERRRAQEEAHRRAQEEEQRRAQEEERRRALHQAQLDRSRQME</sequence>
<dbReference type="Proteomes" id="UP000252519">
    <property type="component" value="Unassembled WGS sequence"/>
</dbReference>
<dbReference type="EMBL" id="JOJR01000674">
    <property type="protein sequence ID" value="RCN35346.1"/>
    <property type="molecule type" value="Genomic_DNA"/>
</dbReference>
<comment type="caution">
    <text evidence="2">The sequence shown here is derived from an EMBL/GenBank/DDBJ whole genome shotgun (WGS) entry which is preliminary data.</text>
</comment>
<keyword evidence="3" id="KW-1185">Reference proteome</keyword>
<evidence type="ECO:0000256" key="1">
    <source>
        <dbReference type="SAM" id="MobiDB-lite"/>
    </source>
</evidence>
<evidence type="ECO:0000313" key="3">
    <source>
        <dbReference type="Proteomes" id="UP000252519"/>
    </source>
</evidence>
<name>A0A368FT35_ANCCA</name>
<feature type="compositionally biased region" description="Basic and acidic residues" evidence="1">
    <location>
        <begin position="75"/>
        <end position="117"/>
    </location>
</feature>